<gene>
    <name evidence="2" type="ORF">CXB51_028389</name>
</gene>
<comment type="caution">
    <text evidence="2">The sequence shown here is derived from an EMBL/GenBank/DDBJ whole genome shotgun (WGS) entry which is preliminary data.</text>
</comment>
<dbReference type="AlphaFoldDB" id="A0A8J5YAE8"/>
<dbReference type="InterPro" id="IPR043502">
    <property type="entry name" value="DNA/RNA_pol_sf"/>
</dbReference>
<dbReference type="Proteomes" id="UP000701853">
    <property type="component" value="Chromosome 11"/>
</dbReference>
<evidence type="ECO:0000313" key="2">
    <source>
        <dbReference type="EMBL" id="KAG8478502.1"/>
    </source>
</evidence>
<dbReference type="PANTHER" id="PTHR11439">
    <property type="entry name" value="GAG-POL-RELATED RETROTRANSPOSON"/>
    <property type="match status" value="1"/>
</dbReference>
<dbReference type="OrthoDB" id="994562at2759"/>
<evidence type="ECO:0000313" key="3">
    <source>
        <dbReference type="Proteomes" id="UP000701853"/>
    </source>
</evidence>
<sequence length="488" mass="55999">MHGDILLIDQDEPRTYQEAVASPNFEKWLEAMRSEMDSMYENQVWTLVDPPKGVKPIGCKWVFKKKMGMDGNVQTYKGRLVAKGFRQIHGVDYDKTFTPVAMFKSIRILLAIAAFHNYEIWQMDVKTAFLNGKLEEDVYMTRLEGFINPKDAGKICKLQRSIYGLKQASRSWNLRFNDAIKEFGFIKNEDELCVYKKVSGSTITFLVLYVDDILIMGNVIPTLQSIKTWLGSCFSMKDLGEATYILGVKIYRDRSRRLLGLSQGTYIDKVLKRFTMEESKRGLLPMRHGISLSKEICPSTPQEREHMSKIPYAYAIGSIMYAMLCTRPDVSYALSMTSRYQVDPDEGHWTTVKNILKYLRRTKDTFLIYRGEEELSVKGYTYASFQTDKDDSRSQLGFVFCLNSGAVSWKSSKQSTVVDSTTEAEYIAASVVAKEAVWIKKFITELGVVPSISDSIKLQRDNNRATAQAKEPRSHQRSKHILRRYHLI</sequence>
<keyword evidence="3" id="KW-1185">Reference proteome</keyword>
<evidence type="ECO:0000259" key="1">
    <source>
        <dbReference type="Pfam" id="PF07727"/>
    </source>
</evidence>
<protein>
    <recommendedName>
        <fullName evidence="1">Reverse transcriptase Ty1/copia-type domain-containing protein</fullName>
    </recommendedName>
</protein>
<dbReference type="SUPFAM" id="SSF56672">
    <property type="entry name" value="DNA/RNA polymerases"/>
    <property type="match status" value="1"/>
</dbReference>
<feature type="domain" description="Reverse transcriptase Ty1/copia-type" evidence="1">
    <location>
        <begin position="42"/>
        <end position="286"/>
    </location>
</feature>
<dbReference type="PANTHER" id="PTHR11439:SF496">
    <property type="entry name" value="RNA-DIRECTED DNA POLYMERASE"/>
    <property type="match status" value="1"/>
</dbReference>
<dbReference type="EMBL" id="JAHUZN010000011">
    <property type="protein sequence ID" value="KAG8478502.1"/>
    <property type="molecule type" value="Genomic_DNA"/>
</dbReference>
<dbReference type="Pfam" id="PF07727">
    <property type="entry name" value="RVT_2"/>
    <property type="match status" value="1"/>
</dbReference>
<reference evidence="2 3" key="1">
    <citation type="journal article" date="2021" name="bioRxiv">
        <title>The Gossypium anomalum genome as a resource for cotton improvement and evolutionary analysis of hybrid incompatibility.</title>
        <authorList>
            <person name="Grover C.E."/>
            <person name="Yuan D."/>
            <person name="Arick M.A."/>
            <person name="Miller E.R."/>
            <person name="Hu G."/>
            <person name="Peterson D.G."/>
            <person name="Wendel J.F."/>
            <person name="Udall J.A."/>
        </authorList>
    </citation>
    <scope>NUCLEOTIDE SEQUENCE [LARGE SCALE GENOMIC DNA]</scope>
    <source>
        <strain evidence="2">JFW-Udall</strain>
        <tissue evidence="2">Leaf</tissue>
    </source>
</reference>
<name>A0A8J5YAE8_9ROSI</name>
<dbReference type="CDD" id="cd09272">
    <property type="entry name" value="RNase_HI_RT_Ty1"/>
    <property type="match status" value="1"/>
</dbReference>
<dbReference type="InterPro" id="IPR013103">
    <property type="entry name" value="RVT_2"/>
</dbReference>
<organism evidence="2 3">
    <name type="scientific">Gossypium anomalum</name>
    <dbReference type="NCBI Taxonomy" id="47600"/>
    <lineage>
        <taxon>Eukaryota</taxon>
        <taxon>Viridiplantae</taxon>
        <taxon>Streptophyta</taxon>
        <taxon>Embryophyta</taxon>
        <taxon>Tracheophyta</taxon>
        <taxon>Spermatophyta</taxon>
        <taxon>Magnoliopsida</taxon>
        <taxon>eudicotyledons</taxon>
        <taxon>Gunneridae</taxon>
        <taxon>Pentapetalae</taxon>
        <taxon>rosids</taxon>
        <taxon>malvids</taxon>
        <taxon>Malvales</taxon>
        <taxon>Malvaceae</taxon>
        <taxon>Malvoideae</taxon>
        <taxon>Gossypium</taxon>
    </lineage>
</organism>
<accession>A0A8J5YAE8</accession>
<proteinExistence type="predicted"/>